<dbReference type="InterPro" id="IPR014024">
    <property type="entry name" value="Auxin_eff_plant"/>
</dbReference>
<reference evidence="10 11" key="1">
    <citation type="journal article" date="2023" name="Mol. Ecol. Resour.">
        <title>Chromosome-level genome assembly of a triploid poplar Populus alba 'Berolinensis'.</title>
        <authorList>
            <person name="Chen S."/>
            <person name="Yu Y."/>
            <person name="Wang X."/>
            <person name="Wang S."/>
            <person name="Zhang T."/>
            <person name="Zhou Y."/>
            <person name="He R."/>
            <person name="Meng N."/>
            <person name="Wang Y."/>
            <person name="Liu W."/>
            <person name="Liu Z."/>
            <person name="Liu J."/>
            <person name="Guo Q."/>
            <person name="Huang H."/>
            <person name="Sederoff R.R."/>
            <person name="Wang G."/>
            <person name="Qu G."/>
            <person name="Chen S."/>
        </authorList>
    </citation>
    <scope>NUCLEOTIDE SEQUENCE [LARGE SCALE GENOMIC DNA]</scope>
    <source>
        <strain evidence="10">SC-2020</strain>
    </source>
</reference>
<dbReference type="Proteomes" id="UP001164929">
    <property type="component" value="Chromosome 1"/>
</dbReference>
<comment type="function">
    <text evidence="8">May act as a component of the auxin efflux carrier.</text>
</comment>
<comment type="subcellular location">
    <subcellularLocation>
        <location evidence="1 8">Membrane</location>
        <topology evidence="1 8">Multi-pass membrane protein</topology>
    </subcellularLocation>
</comment>
<proteinExistence type="inferred from homology"/>
<dbReference type="PANTHER" id="PTHR31752:SF4">
    <property type="entry name" value="AUXIN EFFLUX CARRIER COMPONENT 2"/>
    <property type="match status" value="1"/>
</dbReference>
<keyword evidence="7 8" id="KW-0927">Auxin signaling pathway</keyword>
<dbReference type="NCBIfam" id="TIGR00946">
    <property type="entry name" value="2a69"/>
    <property type="match status" value="1"/>
</dbReference>
<dbReference type="GO" id="GO:0010329">
    <property type="term" value="F:auxin efflux transmembrane transporter activity"/>
    <property type="evidence" value="ECO:0007669"/>
    <property type="project" value="TreeGrafter"/>
</dbReference>
<evidence type="ECO:0000256" key="9">
    <source>
        <dbReference type="SAM" id="MobiDB-lite"/>
    </source>
</evidence>
<feature type="transmembrane region" description="Helical" evidence="8">
    <location>
        <begin position="494"/>
        <end position="514"/>
    </location>
</feature>
<keyword evidence="6 8" id="KW-0472">Membrane</keyword>
<dbReference type="GO" id="GO:0009734">
    <property type="term" value="P:auxin-activated signaling pathway"/>
    <property type="evidence" value="ECO:0007669"/>
    <property type="project" value="UniProtKB-UniRule"/>
</dbReference>
<evidence type="ECO:0000256" key="7">
    <source>
        <dbReference type="ARBA" id="ARBA00023294"/>
    </source>
</evidence>
<dbReference type="GO" id="GO:0005886">
    <property type="term" value="C:plasma membrane"/>
    <property type="evidence" value="ECO:0007669"/>
    <property type="project" value="TreeGrafter"/>
</dbReference>
<evidence type="ECO:0000313" key="11">
    <source>
        <dbReference type="Proteomes" id="UP001164929"/>
    </source>
</evidence>
<feature type="transmembrane region" description="Helical" evidence="8">
    <location>
        <begin position="403"/>
        <end position="423"/>
    </location>
</feature>
<comment type="similarity">
    <text evidence="2 8">Belongs to the auxin efflux carrier (TC 2.A.69.1) family.</text>
</comment>
<sequence>MISGKDIYQVVSALVPLYAAMVLAYGSVRWWKVFTPDQCAGINRFVAVFATPFLVFDFICSNNPYKMNLRFIAADSLQKVVVLVVLFIWQATTRRGELDWTITLFSLSTLPNTLVVGVPLLKSMYGEFTSPLMIQVCFIQSVLWYTLLLSMFEYRAAKRLVAGQFPETAASISSFKVDPAVVSLGGHEPLETDAEIDDDGKLRVVVRRSSATSSNFSSRDRFNGWNPVLSVHLPPRASNFSSIEVFSVQSSPRASSYRQTDLPNLTSSFGEIYSLQSSRNSVPRISSNLEEEMRRKNGVAFPGSPSCAVPQKEGGGAPPPNKDLHMFVWSSSISSNISDHRYLRADQINGRHTYPDHPFNGAAPQQDNIAAAASTAKKQQMPPATVVARLIAMMVGRKLVRNPNTYASLLGLLWSLISFRWSIKLPLIVDGSVRILSNAGLGMAMFSLGLFAALQPNVIASGKVLALIAMAIKFLIGPAVIAATSLAIGLRGDLLRVAIVQAALPSGILPFIFAKEYNLHANIQSTSVIFGMVVALPVTIIYYVLLDF</sequence>
<evidence type="ECO:0000256" key="2">
    <source>
        <dbReference type="ARBA" id="ARBA00009177"/>
    </source>
</evidence>
<comment type="caution">
    <text evidence="8">Lacks conserved residue(s) required for the propagation of feature annotation.</text>
</comment>
<dbReference type="InterPro" id="IPR004776">
    <property type="entry name" value="Mem_transp_PIN-like"/>
</dbReference>
<comment type="caution">
    <text evidence="10">The sequence shown here is derived from an EMBL/GenBank/DDBJ whole genome shotgun (WGS) entry which is preliminary data.</text>
</comment>
<evidence type="ECO:0000256" key="1">
    <source>
        <dbReference type="ARBA" id="ARBA00004141"/>
    </source>
</evidence>
<keyword evidence="11" id="KW-1185">Reference proteome</keyword>
<dbReference type="EMBL" id="JAQIZT010000001">
    <property type="protein sequence ID" value="KAJ7012104.1"/>
    <property type="molecule type" value="Genomic_DNA"/>
</dbReference>
<dbReference type="AlphaFoldDB" id="A0AAD6RN63"/>
<evidence type="ECO:0000256" key="5">
    <source>
        <dbReference type="ARBA" id="ARBA00022989"/>
    </source>
</evidence>
<protein>
    <recommendedName>
        <fullName evidence="8">Auxin efflux carrier component</fullName>
    </recommendedName>
</protein>
<dbReference type="PANTHER" id="PTHR31752">
    <property type="entry name" value="AUXIN EFFLUX CARRIER COMPONENT 1B-RELATED"/>
    <property type="match status" value="1"/>
</dbReference>
<dbReference type="GO" id="GO:0005783">
    <property type="term" value="C:endoplasmic reticulum"/>
    <property type="evidence" value="ECO:0007669"/>
    <property type="project" value="TreeGrafter"/>
</dbReference>
<evidence type="ECO:0000256" key="6">
    <source>
        <dbReference type="ARBA" id="ARBA00023136"/>
    </source>
</evidence>
<feature type="transmembrane region" description="Helical" evidence="8">
    <location>
        <begin position="71"/>
        <end position="89"/>
    </location>
</feature>
<feature type="transmembrane region" description="Helical" evidence="8">
    <location>
        <begin position="132"/>
        <end position="152"/>
    </location>
</feature>
<accession>A0AAD6RN63</accession>
<gene>
    <name evidence="10" type="ORF">NC653_002251</name>
</gene>
<evidence type="ECO:0000256" key="4">
    <source>
        <dbReference type="ARBA" id="ARBA00022692"/>
    </source>
</evidence>
<evidence type="ECO:0000256" key="8">
    <source>
        <dbReference type="RuleBase" id="RU362108"/>
    </source>
</evidence>
<keyword evidence="3 8" id="KW-0813">Transport</keyword>
<feature type="region of interest" description="Disordered" evidence="9">
    <location>
        <begin position="298"/>
        <end position="321"/>
    </location>
</feature>
<keyword evidence="4 8" id="KW-0812">Transmembrane</keyword>
<evidence type="ECO:0000313" key="10">
    <source>
        <dbReference type="EMBL" id="KAJ7012104.1"/>
    </source>
</evidence>
<feature type="transmembrane region" description="Helical" evidence="8">
    <location>
        <begin position="466"/>
        <end position="488"/>
    </location>
</feature>
<feature type="transmembrane region" description="Helical" evidence="8">
    <location>
        <begin position="435"/>
        <end position="454"/>
    </location>
</feature>
<dbReference type="GO" id="GO:0009926">
    <property type="term" value="P:auxin polar transport"/>
    <property type="evidence" value="ECO:0007669"/>
    <property type="project" value="TreeGrafter"/>
</dbReference>
<keyword evidence="5 8" id="KW-1133">Transmembrane helix</keyword>
<evidence type="ECO:0000256" key="3">
    <source>
        <dbReference type="ARBA" id="ARBA00022448"/>
    </source>
</evidence>
<dbReference type="Pfam" id="PF03547">
    <property type="entry name" value="Mem_trans"/>
    <property type="match status" value="1"/>
</dbReference>
<organism evidence="10 11">
    <name type="scientific">Populus alba x Populus x berolinensis</name>
    <dbReference type="NCBI Taxonomy" id="444605"/>
    <lineage>
        <taxon>Eukaryota</taxon>
        <taxon>Viridiplantae</taxon>
        <taxon>Streptophyta</taxon>
        <taxon>Embryophyta</taxon>
        <taxon>Tracheophyta</taxon>
        <taxon>Spermatophyta</taxon>
        <taxon>Magnoliopsida</taxon>
        <taxon>eudicotyledons</taxon>
        <taxon>Gunneridae</taxon>
        <taxon>Pentapetalae</taxon>
        <taxon>rosids</taxon>
        <taxon>fabids</taxon>
        <taxon>Malpighiales</taxon>
        <taxon>Salicaceae</taxon>
        <taxon>Saliceae</taxon>
        <taxon>Populus</taxon>
    </lineage>
</organism>
<name>A0AAD6RN63_9ROSI</name>
<feature type="transmembrane region" description="Helical" evidence="8">
    <location>
        <begin position="40"/>
        <end position="59"/>
    </location>
</feature>
<feature type="transmembrane region" description="Helical" evidence="8">
    <location>
        <begin position="526"/>
        <end position="545"/>
    </location>
</feature>
<feature type="transmembrane region" description="Helical" evidence="8">
    <location>
        <begin position="6"/>
        <end position="28"/>
    </location>
</feature>
<dbReference type="InterPro" id="IPR051107">
    <property type="entry name" value="Auxin_Efflux_Carrier"/>
</dbReference>